<feature type="transmembrane region" description="Helical" evidence="11">
    <location>
        <begin position="209"/>
        <end position="229"/>
    </location>
</feature>
<keyword evidence="7 11" id="KW-0472">Membrane</keyword>
<keyword evidence="9" id="KW-0407">Ion channel</keyword>
<feature type="transmembrane region" description="Helical" evidence="11">
    <location>
        <begin position="338"/>
        <end position="357"/>
    </location>
</feature>
<evidence type="ECO:0000256" key="9">
    <source>
        <dbReference type="ARBA" id="ARBA00023303"/>
    </source>
</evidence>
<sequence>MDYVRISSTIIPQPTKTTLLVPNNPKGSWWTQIFDPGGQFIARWNYMFLITCLNALFVDPLYFLVPEISRRRSCMRTDLGFAAVITVWRSLIDIIAFIHIFIKFRTAYVAPNSRVFGRGDLVMDPRKIAFRYLRTGFAVDLAAALPLPQIFIWFVIPAVKSPSTAHANHSLSLIIIIQYIPRLFIIFPLNQRITKTTGVIAQTAWAGAAYYLMLYMLASHVIGASWYLLAVERQYSCWKEECAQEKNLSNPCNRLYFDCDHVNEPGRDAWLKETQVLNHCSAEISPVNFTFGMYAPAFTEGVTSATFFEKYFFCFWFGLKSLSSYGQNLETSNSMGETLFGCSVCLGGLVIFCLLIGNMQTYLQSTTARLEEWRVKRRDTEEWMRHRQLPPDLQDKIRRFVQYKWLATRGVDEEDILRALPLDLRRQIQRHLCLALVRRVPFFSQMDDDQLLDVICEHLVPSLSTKGQYLVREGDPVNEMTFVIRGQLESSTTNGGRSGFFNSITLKPGDFCGEELLTWALTPESNVSLPSSTRTVKVLNEVEAFALRAEDLRFVAKQFKRLHSKKLQHAFRGQVCVHFKVLLANDGLVAFRYYSHQWRTWGACFIQAAWRRHKRKKLAEELARQEGLYQYYENEDGSGENDPNAQHLGATILASRFAANTKRGISQKQRIPPGPASSSLKMPKLFKPDEPDFS</sequence>
<dbReference type="FunFam" id="1.10.287.630:FF:000003">
    <property type="entry name" value="Cyclic nucleotide-gated ion channel 1"/>
    <property type="match status" value="1"/>
</dbReference>
<evidence type="ECO:0000256" key="8">
    <source>
        <dbReference type="ARBA" id="ARBA00023286"/>
    </source>
</evidence>
<organism evidence="13 14">
    <name type="scientific">Centaurea solstitialis</name>
    <name type="common">yellow star-thistle</name>
    <dbReference type="NCBI Taxonomy" id="347529"/>
    <lineage>
        <taxon>Eukaryota</taxon>
        <taxon>Viridiplantae</taxon>
        <taxon>Streptophyta</taxon>
        <taxon>Embryophyta</taxon>
        <taxon>Tracheophyta</taxon>
        <taxon>Spermatophyta</taxon>
        <taxon>Magnoliopsida</taxon>
        <taxon>eudicotyledons</taxon>
        <taxon>Gunneridae</taxon>
        <taxon>Pentapetalae</taxon>
        <taxon>asterids</taxon>
        <taxon>campanulids</taxon>
        <taxon>Asterales</taxon>
        <taxon>Asteraceae</taxon>
        <taxon>Carduoideae</taxon>
        <taxon>Cardueae</taxon>
        <taxon>Centaureinae</taxon>
        <taxon>Centaurea</taxon>
    </lineage>
</organism>
<dbReference type="Gene3D" id="1.10.287.70">
    <property type="match status" value="1"/>
</dbReference>
<dbReference type="InterPro" id="IPR000595">
    <property type="entry name" value="cNMP-bd_dom"/>
</dbReference>
<dbReference type="FunFam" id="2.60.120.10:FF:000024">
    <property type="entry name" value="Cyclic nucleotide-gated ion channel 1"/>
    <property type="match status" value="1"/>
</dbReference>
<dbReference type="Pfam" id="PF00027">
    <property type="entry name" value="cNMP_binding"/>
    <property type="match status" value="1"/>
</dbReference>
<feature type="transmembrane region" description="Helical" evidence="11">
    <location>
        <begin position="141"/>
        <end position="159"/>
    </location>
</feature>
<comment type="caution">
    <text evidence="13">The sequence shown here is derived from an EMBL/GenBank/DDBJ whole genome shotgun (WGS) entry which is preliminary data.</text>
</comment>
<dbReference type="GO" id="GO:0012505">
    <property type="term" value="C:endomembrane system"/>
    <property type="evidence" value="ECO:0007669"/>
    <property type="project" value="UniProtKB-SubCell"/>
</dbReference>
<keyword evidence="14" id="KW-1185">Reference proteome</keyword>
<feature type="region of interest" description="Disordered" evidence="10">
    <location>
        <begin position="662"/>
        <end position="694"/>
    </location>
</feature>
<evidence type="ECO:0000313" key="13">
    <source>
        <dbReference type="EMBL" id="KAJ9559775.1"/>
    </source>
</evidence>
<dbReference type="GO" id="GO:0016020">
    <property type="term" value="C:membrane"/>
    <property type="evidence" value="ECO:0007669"/>
    <property type="project" value="InterPro"/>
</dbReference>
<dbReference type="EMBL" id="JARYMX010000002">
    <property type="protein sequence ID" value="KAJ9559775.1"/>
    <property type="molecule type" value="Genomic_DNA"/>
</dbReference>
<name>A0AA38WP87_9ASTR</name>
<dbReference type="Proteomes" id="UP001172457">
    <property type="component" value="Chromosome 2"/>
</dbReference>
<keyword evidence="6" id="KW-0406">Ion transport</keyword>
<evidence type="ECO:0000256" key="10">
    <source>
        <dbReference type="SAM" id="MobiDB-lite"/>
    </source>
</evidence>
<dbReference type="GO" id="GO:0005216">
    <property type="term" value="F:monoatomic ion channel activity"/>
    <property type="evidence" value="ECO:0007669"/>
    <property type="project" value="InterPro"/>
</dbReference>
<evidence type="ECO:0000313" key="14">
    <source>
        <dbReference type="Proteomes" id="UP001172457"/>
    </source>
</evidence>
<evidence type="ECO:0000256" key="3">
    <source>
        <dbReference type="ARBA" id="ARBA00022448"/>
    </source>
</evidence>
<evidence type="ECO:0000256" key="6">
    <source>
        <dbReference type="ARBA" id="ARBA00023065"/>
    </source>
</evidence>
<dbReference type="Gene3D" id="1.10.287.630">
    <property type="entry name" value="Helix hairpin bin"/>
    <property type="match status" value="1"/>
</dbReference>
<dbReference type="SUPFAM" id="SSF51206">
    <property type="entry name" value="cAMP-binding domain-like"/>
    <property type="match status" value="1"/>
</dbReference>
<dbReference type="SUPFAM" id="SSF81324">
    <property type="entry name" value="Voltage-gated potassium channels"/>
    <property type="match status" value="1"/>
</dbReference>
<evidence type="ECO:0000256" key="5">
    <source>
        <dbReference type="ARBA" id="ARBA00022989"/>
    </source>
</evidence>
<protein>
    <recommendedName>
        <fullName evidence="12">Cyclic nucleotide-binding domain-containing protein</fullName>
    </recommendedName>
</protein>
<keyword evidence="5 11" id="KW-1133">Transmembrane helix</keyword>
<dbReference type="InterPro" id="IPR014710">
    <property type="entry name" value="RmlC-like_jellyroll"/>
</dbReference>
<dbReference type="Gene3D" id="2.60.120.10">
    <property type="entry name" value="Jelly Rolls"/>
    <property type="match status" value="1"/>
</dbReference>
<dbReference type="Pfam" id="PF00520">
    <property type="entry name" value="Ion_trans"/>
    <property type="match status" value="1"/>
</dbReference>
<feature type="transmembrane region" description="Helical" evidence="11">
    <location>
        <begin position="44"/>
        <end position="65"/>
    </location>
</feature>
<evidence type="ECO:0000259" key="12">
    <source>
        <dbReference type="PROSITE" id="PS50042"/>
    </source>
</evidence>
<proteinExistence type="inferred from homology"/>
<accession>A0AA38WP87</accession>
<feature type="transmembrane region" description="Helical" evidence="11">
    <location>
        <begin position="171"/>
        <end position="189"/>
    </location>
</feature>
<dbReference type="PROSITE" id="PS50042">
    <property type="entry name" value="CNMP_BINDING_3"/>
    <property type="match status" value="1"/>
</dbReference>
<dbReference type="CDD" id="cd00038">
    <property type="entry name" value="CAP_ED"/>
    <property type="match status" value="1"/>
</dbReference>
<feature type="domain" description="Cyclic nucleotide-binding" evidence="12">
    <location>
        <begin position="442"/>
        <end position="525"/>
    </location>
</feature>
<dbReference type="PANTHER" id="PTHR45651:SF114">
    <property type="entry name" value="CYCLIC NUCLEOTIDE-GATED ION CHANNEL 16-RELATED"/>
    <property type="match status" value="1"/>
</dbReference>
<dbReference type="InterPro" id="IPR005821">
    <property type="entry name" value="Ion_trans_dom"/>
</dbReference>
<evidence type="ECO:0000256" key="11">
    <source>
        <dbReference type="SAM" id="Phobius"/>
    </source>
</evidence>
<evidence type="ECO:0000256" key="1">
    <source>
        <dbReference type="ARBA" id="ARBA00004127"/>
    </source>
</evidence>
<dbReference type="SMART" id="SM00100">
    <property type="entry name" value="cNMP"/>
    <property type="match status" value="1"/>
</dbReference>
<reference evidence="13" key="1">
    <citation type="submission" date="2023-03" db="EMBL/GenBank/DDBJ databases">
        <title>Chromosome-scale reference genome and RAD-based genetic map of yellow starthistle (Centaurea solstitialis) reveal putative structural variation and QTLs associated with invader traits.</title>
        <authorList>
            <person name="Reatini B."/>
            <person name="Cang F.A."/>
            <person name="Jiang Q."/>
            <person name="Mckibben M.T.W."/>
            <person name="Barker M.S."/>
            <person name="Rieseberg L.H."/>
            <person name="Dlugosch K.M."/>
        </authorList>
    </citation>
    <scope>NUCLEOTIDE SEQUENCE</scope>
    <source>
        <strain evidence="13">CAN-66</strain>
        <tissue evidence="13">Leaf</tissue>
    </source>
</reference>
<comment type="subcellular location">
    <subcellularLocation>
        <location evidence="1">Endomembrane system</location>
        <topology evidence="1">Multi-pass membrane protein</topology>
    </subcellularLocation>
</comment>
<comment type="similarity">
    <text evidence="2">Belongs to the cyclic nucleotide-gated cation channel (TC 1.A.1.5) family.</text>
</comment>
<dbReference type="AlphaFoldDB" id="A0AA38WP87"/>
<evidence type="ECO:0000256" key="2">
    <source>
        <dbReference type="ARBA" id="ARBA00010486"/>
    </source>
</evidence>
<evidence type="ECO:0000256" key="7">
    <source>
        <dbReference type="ARBA" id="ARBA00023136"/>
    </source>
</evidence>
<keyword evidence="4 11" id="KW-0812">Transmembrane</keyword>
<evidence type="ECO:0000256" key="4">
    <source>
        <dbReference type="ARBA" id="ARBA00022692"/>
    </source>
</evidence>
<dbReference type="InterPro" id="IPR018490">
    <property type="entry name" value="cNMP-bd_dom_sf"/>
</dbReference>
<dbReference type="PANTHER" id="PTHR45651">
    <property type="entry name" value="CYCLIC NUCLEOTIDE-GATED ION CHANNEL 15-RELATED-RELATED"/>
    <property type="match status" value="1"/>
</dbReference>
<feature type="transmembrane region" description="Helical" evidence="11">
    <location>
        <begin position="77"/>
        <end position="102"/>
    </location>
</feature>
<keyword evidence="8" id="KW-1071">Ligand-gated ion channel</keyword>
<gene>
    <name evidence="13" type="ORF">OSB04_004935</name>
</gene>
<keyword evidence="3" id="KW-0813">Transport</keyword>